<feature type="domain" description="UspA" evidence="3">
    <location>
        <begin position="2"/>
        <end position="136"/>
    </location>
</feature>
<dbReference type="Pfam" id="PF00582">
    <property type="entry name" value="Usp"/>
    <property type="match status" value="2"/>
</dbReference>
<reference evidence="4 5" key="1">
    <citation type="submission" date="2020-04" db="EMBL/GenBank/DDBJ databases">
        <title>Gordonia sp. nov. TBRC 11910.</title>
        <authorList>
            <person name="Suriyachadkun C."/>
        </authorList>
    </citation>
    <scope>NUCLEOTIDE SEQUENCE [LARGE SCALE GENOMIC DNA]</scope>
    <source>
        <strain evidence="4 5">TBRC 11910</strain>
    </source>
</reference>
<evidence type="ECO:0000256" key="2">
    <source>
        <dbReference type="SAM" id="MobiDB-lite"/>
    </source>
</evidence>
<evidence type="ECO:0000313" key="5">
    <source>
        <dbReference type="Proteomes" id="UP000550729"/>
    </source>
</evidence>
<evidence type="ECO:0000256" key="1">
    <source>
        <dbReference type="ARBA" id="ARBA00008791"/>
    </source>
</evidence>
<dbReference type="PANTHER" id="PTHR46268">
    <property type="entry name" value="STRESS RESPONSE PROTEIN NHAX"/>
    <property type="match status" value="1"/>
</dbReference>
<gene>
    <name evidence="4" type="ORF">HH308_17975</name>
</gene>
<dbReference type="InterPro" id="IPR006016">
    <property type="entry name" value="UspA"/>
</dbReference>
<dbReference type="RefSeq" id="WP_170195614.1">
    <property type="nucleotide sequence ID" value="NZ_JABBNB010000020.1"/>
</dbReference>
<dbReference type="PANTHER" id="PTHR46268:SF6">
    <property type="entry name" value="UNIVERSAL STRESS PROTEIN UP12"/>
    <property type="match status" value="1"/>
</dbReference>
<evidence type="ECO:0000259" key="3">
    <source>
        <dbReference type="Pfam" id="PF00582"/>
    </source>
</evidence>
<comment type="similarity">
    <text evidence="1">Belongs to the universal stress protein A family.</text>
</comment>
<feature type="region of interest" description="Disordered" evidence="2">
    <location>
        <begin position="286"/>
        <end position="316"/>
    </location>
</feature>
<dbReference type="InterPro" id="IPR006015">
    <property type="entry name" value="Universal_stress_UspA"/>
</dbReference>
<dbReference type="AlphaFoldDB" id="A0A848L1Z5"/>
<feature type="compositionally biased region" description="Basic residues" evidence="2">
    <location>
        <begin position="293"/>
        <end position="316"/>
    </location>
</feature>
<feature type="domain" description="UspA" evidence="3">
    <location>
        <begin position="194"/>
        <end position="290"/>
    </location>
</feature>
<organism evidence="4 5">
    <name type="scientific">Gordonia asplenii</name>
    <dbReference type="NCBI Taxonomy" id="2725283"/>
    <lineage>
        <taxon>Bacteria</taxon>
        <taxon>Bacillati</taxon>
        <taxon>Actinomycetota</taxon>
        <taxon>Actinomycetes</taxon>
        <taxon>Mycobacteriales</taxon>
        <taxon>Gordoniaceae</taxon>
        <taxon>Gordonia</taxon>
    </lineage>
</organism>
<accession>A0A848L1Z5</accession>
<name>A0A848L1Z5_9ACTN</name>
<dbReference type="Proteomes" id="UP000550729">
    <property type="component" value="Unassembled WGS sequence"/>
</dbReference>
<dbReference type="SUPFAM" id="SSF52402">
    <property type="entry name" value="Adenine nucleotide alpha hydrolases-like"/>
    <property type="match status" value="2"/>
</dbReference>
<protein>
    <submittedName>
        <fullName evidence="4">Universal stress protein</fullName>
    </submittedName>
</protein>
<keyword evidence="5" id="KW-1185">Reference proteome</keyword>
<sequence>MTIIAGFSSSRQGRAPLHLAMQLARTTGEKVIAAVVVERFLPVGIDRFEDEFQQHVITRATQSLEHVVESVRDDCDIEVVVHQSKSIPRGLMQLAKKYQASAVVIGSSSSGLLGKVALGSVTDRLVHTASVPVVIAPRGYPRSQRPVERLTAAYGGAADTVGLITTCAELAEQWKVGMRIASFTVRPLNAFGGSVEPSAERLVVGQWVQRNMDAALKQLKAARKKVDIPKLDVVVGAGSDWTEAIGGVTWEAGDLLVLGSGAAGPMSQVFLGSVASKILRHSPVPVMIVPRERKSKKSERKKSPSKKASKKSSSKK</sequence>
<proteinExistence type="inferred from homology"/>
<dbReference type="CDD" id="cd00293">
    <property type="entry name" value="USP-like"/>
    <property type="match status" value="2"/>
</dbReference>
<dbReference type="EMBL" id="JABBNB010000020">
    <property type="protein sequence ID" value="NMO03105.1"/>
    <property type="molecule type" value="Genomic_DNA"/>
</dbReference>
<dbReference type="InterPro" id="IPR014729">
    <property type="entry name" value="Rossmann-like_a/b/a_fold"/>
</dbReference>
<comment type="caution">
    <text evidence="4">The sequence shown here is derived from an EMBL/GenBank/DDBJ whole genome shotgun (WGS) entry which is preliminary data.</text>
</comment>
<dbReference type="Gene3D" id="3.40.50.620">
    <property type="entry name" value="HUPs"/>
    <property type="match status" value="2"/>
</dbReference>
<evidence type="ECO:0000313" key="4">
    <source>
        <dbReference type="EMBL" id="NMO03105.1"/>
    </source>
</evidence>
<dbReference type="PRINTS" id="PR01438">
    <property type="entry name" value="UNVRSLSTRESS"/>
</dbReference>